<feature type="domain" description="Methyltransferase small" evidence="7">
    <location>
        <begin position="45"/>
        <end position="128"/>
    </location>
</feature>
<comment type="similarity">
    <text evidence="2">Belongs to the eukaryotic/archaeal PrmC-related family.</text>
</comment>
<dbReference type="Proteomes" id="UP000193986">
    <property type="component" value="Unassembled WGS sequence"/>
</dbReference>
<dbReference type="PANTHER" id="PTHR45875:SF1">
    <property type="entry name" value="METHYLTRANSFERASE N6AMT1"/>
    <property type="match status" value="1"/>
</dbReference>
<gene>
    <name evidence="8" type="ORF">BCR39DRAFT_501232</name>
</gene>
<dbReference type="InterPro" id="IPR029063">
    <property type="entry name" value="SAM-dependent_MTases_sf"/>
</dbReference>
<evidence type="ECO:0000256" key="1">
    <source>
        <dbReference type="ARBA" id="ARBA00004123"/>
    </source>
</evidence>
<evidence type="ECO:0000256" key="5">
    <source>
        <dbReference type="ARBA" id="ARBA00022691"/>
    </source>
</evidence>
<reference evidence="8 9" key="1">
    <citation type="submission" date="2016-07" db="EMBL/GenBank/DDBJ databases">
        <title>Pervasive Adenine N6-methylation of Active Genes in Fungi.</title>
        <authorList>
            <consortium name="DOE Joint Genome Institute"/>
            <person name="Mondo S.J."/>
            <person name="Dannebaum R.O."/>
            <person name="Kuo R.C."/>
            <person name="Labutti K."/>
            <person name="Haridas S."/>
            <person name="Kuo A."/>
            <person name="Salamov A."/>
            <person name="Ahrendt S.R."/>
            <person name="Lipzen A."/>
            <person name="Sullivan W."/>
            <person name="Andreopoulos W.B."/>
            <person name="Clum A."/>
            <person name="Lindquist E."/>
            <person name="Daum C."/>
            <person name="Ramamoorthy G.K."/>
            <person name="Gryganskyi A."/>
            <person name="Culley D."/>
            <person name="Magnuson J.K."/>
            <person name="James T.Y."/>
            <person name="O'Malley M.A."/>
            <person name="Stajich J.E."/>
            <person name="Spatafora J.W."/>
            <person name="Visel A."/>
            <person name="Grigoriev I.V."/>
        </authorList>
    </citation>
    <scope>NUCLEOTIDE SEQUENCE [LARGE SCALE GENOMIC DNA]</scope>
    <source>
        <strain evidence="8 9">68-887.2</strain>
    </source>
</reference>
<comment type="subcellular location">
    <subcellularLocation>
        <location evidence="1">Nucleus</location>
    </subcellularLocation>
</comment>
<dbReference type="OrthoDB" id="406152at2759"/>
<dbReference type="PANTHER" id="PTHR45875">
    <property type="entry name" value="METHYLTRANSFERASE N6AMT1"/>
    <property type="match status" value="1"/>
</dbReference>
<dbReference type="GO" id="GO:0003676">
    <property type="term" value="F:nucleic acid binding"/>
    <property type="evidence" value="ECO:0007669"/>
    <property type="project" value="InterPro"/>
</dbReference>
<dbReference type="Gene3D" id="3.40.50.150">
    <property type="entry name" value="Vaccinia Virus protein VP39"/>
    <property type="match status" value="1"/>
</dbReference>
<dbReference type="InterPro" id="IPR004557">
    <property type="entry name" value="PrmC-related"/>
</dbReference>
<dbReference type="AlphaFoldDB" id="A0A1Y2AKF4"/>
<dbReference type="FunCoup" id="A0A1Y2AKF4">
    <property type="interactions" value="122"/>
</dbReference>
<sequence>MLPTPQIAHLSAEDYEHVYEPAEDSFILLDALESDLTELVAAAPSLCVEVGSGSGVVSAFIATILNQSSLFLCTDINPWACSATKRTAKANNVNCVVVLDVIQTDLLSPLERRGKGCIDLLVFNPPYVPTDINEASIGDISAAWAGGHDGMLTTERLILKLPNLLAPGGRFYLVAVQQNQPNEILALMRRLGLEANIHLRRRAGGEVLFVIKCYKPNASI</sequence>
<evidence type="ECO:0000256" key="6">
    <source>
        <dbReference type="ARBA" id="ARBA00023242"/>
    </source>
</evidence>
<keyword evidence="3 8" id="KW-0489">Methyltransferase</keyword>
<dbReference type="GO" id="GO:0005634">
    <property type="term" value="C:nucleus"/>
    <property type="evidence" value="ECO:0007669"/>
    <property type="project" value="UniProtKB-SubCell"/>
</dbReference>
<organism evidence="8 9">
    <name type="scientific">Naematelia encephala</name>
    <dbReference type="NCBI Taxonomy" id="71784"/>
    <lineage>
        <taxon>Eukaryota</taxon>
        <taxon>Fungi</taxon>
        <taxon>Dikarya</taxon>
        <taxon>Basidiomycota</taxon>
        <taxon>Agaricomycotina</taxon>
        <taxon>Tremellomycetes</taxon>
        <taxon>Tremellales</taxon>
        <taxon>Naemateliaceae</taxon>
        <taxon>Naematelia</taxon>
    </lineage>
</organism>
<protein>
    <submittedName>
        <fullName evidence="8">S-adenosyl-L-methionine-dependent methyltransferase</fullName>
    </submittedName>
</protein>
<dbReference type="InParanoid" id="A0A1Y2AKF4"/>
<dbReference type="InterPro" id="IPR007848">
    <property type="entry name" value="Small_mtfrase_dom"/>
</dbReference>
<keyword evidence="5" id="KW-0949">S-adenosyl-L-methionine</keyword>
<evidence type="ECO:0000256" key="3">
    <source>
        <dbReference type="ARBA" id="ARBA00022603"/>
    </source>
</evidence>
<dbReference type="GO" id="GO:0008757">
    <property type="term" value="F:S-adenosylmethionine-dependent methyltransferase activity"/>
    <property type="evidence" value="ECO:0007669"/>
    <property type="project" value="TreeGrafter"/>
</dbReference>
<dbReference type="EMBL" id="MCFC01000085">
    <property type="protein sequence ID" value="ORY22962.1"/>
    <property type="molecule type" value="Genomic_DNA"/>
</dbReference>
<dbReference type="FunFam" id="3.40.50.150:FF:000077">
    <property type="entry name" value="HemK methyltransferase family member 2"/>
    <property type="match status" value="1"/>
</dbReference>
<proteinExistence type="inferred from homology"/>
<dbReference type="GO" id="GO:0008276">
    <property type="term" value="F:protein methyltransferase activity"/>
    <property type="evidence" value="ECO:0007669"/>
    <property type="project" value="TreeGrafter"/>
</dbReference>
<evidence type="ECO:0000256" key="4">
    <source>
        <dbReference type="ARBA" id="ARBA00022679"/>
    </source>
</evidence>
<dbReference type="GO" id="GO:0032259">
    <property type="term" value="P:methylation"/>
    <property type="evidence" value="ECO:0007669"/>
    <property type="project" value="UniProtKB-KW"/>
</dbReference>
<keyword evidence="9" id="KW-1185">Reference proteome</keyword>
<dbReference type="InterPro" id="IPR052190">
    <property type="entry name" value="Euk-Arch_PrmC-MTase"/>
</dbReference>
<keyword evidence="6" id="KW-0539">Nucleus</keyword>
<evidence type="ECO:0000313" key="8">
    <source>
        <dbReference type="EMBL" id="ORY22962.1"/>
    </source>
</evidence>
<dbReference type="SUPFAM" id="SSF53335">
    <property type="entry name" value="S-adenosyl-L-methionine-dependent methyltransferases"/>
    <property type="match status" value="1"/>
</dbReference>
<dbReference type="NCBIfam" id="TIGR00537">
    <property type="entry name" value="hemK_rel_arch"/>
    <property type="match status" value="1"/>
</dbReference>
<dbReference type="STRING" id="71784.A0A1Y2AKF4"/>
<evidence type="ECO:0000313" key="9">
    <source>
        <dbReference type="Proteomes" id="UP000193986"/>
    </source>
</evidence>
<comment type="caution">
    <text evidence="8">The sequence shown here is derived from an EMBL/GenBank/DDBJ whole genome shotgun (WGS) entry which is preliminary data.</text>
</comment>
<name>A0A1Y2AKF4_9TREE</name>
<dbReference type="PROSITE" id="PS00092">
    <property type="entry name" value="N6_MTASE"/>
    <property type="match status" value="1"/>
</dbReference>
<accession>A0A1Y2AKF4</accession>
<dbReference type="Pfam" id="PF05175">
    <property type="entry name" value="MTS"/>
    <property type="match status" value="1"/>
</dbReference>
<evidence type="ECO:0000256" key="2">
    <source>
        <dbReference type="ARBA" id="ARBA00006149"/>
    </source>
</evidence>
<keyword evidence="4 8" id="KW-0808">Transferase</keyword>
<dbReference type="GO" id="GO:0035657">
    <property type="term" value="C:eRF1 methyltransferase complex"/>
    <property type="evidence" value="ECO:0007669"/>
    <property type="project" value="TreeGrafter"/>
</dbReference>
<dbReference type="InterPro" id="IPR002052">
    <property type="entry name" value="DNA_methylase_N6_adenine_CS"/>
</dbReference>
<evidence type="ECO:0000259" key="7">
    <source>
        <dbReference type="Pfam" id="PF05175"/>
    </source>
</evidence>
<dbReference type="CDD" id="cd02440">
    <property type="entry name" value="AdoMet_MTases"/>
    <property type="match status" value="1"/>
</dbReference>